<evidence type="ECO:0000256" key="1">
    <source>
        <dbReference type="SAM" id="Phobius"/>
    </source>
</evidence>
<keyword evidence="1" id="KW-0472">Membrane</keyword>
<accession>A0A5C3M4U5</accession>
<proteinExistence type="predicted"/>
<organism evidence="2 3">
    <name type="scientific">Crucibulum laeve</name>
    <dbReference type="NCBI Taxonomy" id="68775"/>
    <lineage>
        <taxon>Eukaryota</taxon>
        <taxon>Fungi</taxon>
        <taxon>Dikarya</taxon>
        <taxon>Basidiomycota</taxon>
        <taxon>Agaricomycotina</taxon>
        <taxon>Agaricomycetes</taxon>
        <taxon>Agaricomycetidae</taxon>
        <taxon>Agaricales</taxon>
        <taxon>Agaricineae</taxon>
        <taxon>Nidulariaceae</taxon>
        <taxon>Crucibulum</taxon>
    </lineage>
</organism>
<dbReference type="STRING" id="68775.A0A5C3M4U5"/>
<evidence type="ECO:0000313" key="3">
    <source>
        <dbReference type="Proteomes" id="UP000308652"/>
    </source>
</evidence>
<sequence>MPNTPLNNLDSDASSSGKEIIVFDTLTIISLLLLVACLLPAYLGTHIQRCKTWYGLLVSWIIYSLSYTLLLGQQRGPGEHVNGVCIFQASIIYAAPVIGAFGAACYIIEVYLMMSISINPDSESEKATSLWGPTRRKTQILILLPGFLFFLITLETILGLLLNALLAVSSVTWIIQSRKKGNSSHASEFYDTKAIIRSIISTTVALLAALVALALQGILFYRNIKLKSSSILPVSPNHFGPSIFIRMAFFTTMLLFGIAIGIYSFNVKSFPLNWSVLLPAAPVLVALAFGTQKQIVRSWMCHREK</sequence>
<feature type="transmembrane region" description="Helical" evidence="1">
    <location>
        <begin position="53"/>
        <end position="71"/>
    </location>
</feature>
<feature type="transmembrane region" description="Helical" evidence="1">
    <location>
        <begin position="243"/>
        <end position="265"/>
    </location>
</feature>
<protein>
    <submittedName>
        <fullName evidence="2">Uncharacterized protein</fullName>
    </submittedName>
</protein>
<feature type="transmembrane region" description="Helical" evidence="1">
    <location>
        <begin position="271"/>
        <end position="290"/>
    </location>
</feature>
<feature type="transmembrane region" description="Helical" evidence="1">
    <location>
        <begin position="91"/>
        <end position="112"/>
    </location>
</feature>
<name>A0A5C3M4U5_9AGAR</name>
<dbReference type="EMBL" id="ML213597">
    <property type="protein sequence ID" value="TFK40429.1"/>
    <property type="molecule type" value="Genomic_DNA"/>
</dbReference>
<gene>
    <name evidence="2" type="ORF">BDQ12DRAFT_721867</name>
</gene>
<evidence type="ECO:0000313" key="2">
    <source>
        <dbReference type="EMBL" id="TFK40429.1"/>
    </source>
</evidence>
<dbReference type="AlphaFoldDB" id="A0A5C3M4U5"/>
<keyword evidence="1" id="KW-0812">Transmembrane</keyword>
<dbReference type="OrthoDB" id="2942412at2759"/>
<keyword evidence="3" id="KW-1185">Reference proteome</keyword>
<feature type="transmembrane region" description="Helical" evidence="1">
    <location>
        <begin position="20"/>
        <end position="41"/>
    </location>
</feature>
<reference evidence="2 3" key="1">
    <citation type="journal article" date="2019" name="Nat. Ecol. Evol.">
        <title>Megaphylogeny resolves global patterns of mushroom evolution.</title>
        <authorList>
            <person name="Varga T."/>
            <person name="Krizsan K."/>
            <person name="Foldi C."/>
            <person name="Dima B."/>
            <person name="Sanchez-Garcia M."/>
            <person name="Sanchez-Ramirez S."/>
            <person name="Szollosi G.J."/>
            <person name="Szarkandi J.G."/>
            <person name="Papp V."/>
            <person name="Albert L."/>
            <person name="Andreopoulos W."/>
            <person name="Angelini C."/>
            <person name="Antonin V."/>
            <person name="Barry K.W."/>
            <person name="Bougher N.L."/>
            <person name="Buchanan P."/>
            <person name="Buyck B."/>
            <person name="Bense V."/>
            <person name="Catcheside P."/>
            <person name="Chovatia M."/>
            <person name="Cooper J."/>
            <person name="Damon W."/>
            <person name="Desjardin D."/>
            <person name="Finy P."/>
            <person name="Geml J."/>
            <person name="Haridas S."/>
            <person name="Hughes K."/>
            <person name="Justo A."/>
            <person name="Karasinski D."/>
            <person name="Kautmanova I."/>
            <person name="Kiss B."/>
            <person name="Kocsube S."/>
            <person name="Kotiranta H."/>
            <person name="LaButti K.M."/>
            <person name="Lechner B.E."/>
            <person name="Liimatainen K."/>
            <person name="Lipzen A."/>
            <person name="Lukacs Z."/>
            <person name="Mihaltcheva S."/>
            <person name="Morgado L.N."/>
            <person name="Niskanen T."/>
            <person name="Noordeloos M.E."/>
            <person name="Ohm R.A."/>
            <person name="Ortiz-Santana B."/>
            <person name="Ovrebo C."/>
            <person name="Racz N."/>
            <person name="Riley R."/>
            <person name="Savchenko A."/>
            <person name="Shiryaev A."/>
            <person name="Soop K."/>
            <person name="Spirin V."/>
            <person name="Szebenyi C."/>
            <person name="Tomsovsky M."/>
            <person name="Tulloss R.E."/>
            <person name="Uehling J."/>
            <person name="Grigoriev I.V."/>
            <person name="Vagvolgyi C."/>
            <person name="Papp T."/>
            <person name="Martin F.M."/>
            <person name="Miettinen O."/>
            <person name="Hibbett D.S."/>
            <person name="Nagy L.G."/>
        </authorList>
    </citation>
    <scope>NUCLEOTIDE SEQUENCE [LARGE SCALE GENOMIC DNA]</scope>
    <source>
        <strain evidence="2 3">CBS 166.37</strain>
    </source>
</reference>
<feature type="transmembrane region" description="Helical" evidence="1">
    <location>
        <begin position="195"/>
        <end position="222"/>
    </location>
</feature>
<dbReference type="Proteomes" id="UP000308652">
    <property type="component" value="Unassembled WGS sequence"/>
</dbReference>
<feature type="transmembrane region" description="Helical" evidence="1">
    <location>
        <begin position="142"/>
        <end position="175"/>
    </location>
</feature>
<keyword evidence="1" id="KW-1133">Transmembrane helix</keyword>